<feature type="transmembrane region" description="Helical" evidence="1">
    <location>
        <begin position="1343"/>
        <end position="1365"/>
    </location>
</feature>
<organism evidence="3">
    <name type="scientific">Rotundella rotunda</name>
    <dbReference type="NCBI Taxonomy" id="1357779"/>
    <lineage>
        <taxon>Eukaryota</taxon>
        <taxon>Viridiplantae</taxon>
        <taxon>Chlorophyta</taxon>
        <taxon>core chlorophytes</taxon>
        <taxon>Chlorophyceae</taxon>
        <taxon>CS clade</taxon>
        <taxon>Sphaeropleales</taxon>
        <taxon>Rotundellaceae</taxon>
        <taxon>Rotundella</taxon>
    </lineage>
</organism>
<dbReference type="InterPro" id="IPR027417">
    <property type="entry name" value="P-loop_NTPase"/>
</dbReference>
<accession>A0A140GIM6</accession>
<keyword evidence="3" id="KW-0131">Cell cycle</keyword>
<feature type="transmembrane region" description="Helical" evidence="1">
    <location>
        <begin position="1377"/>
        <end position="1397"/>
    </location>
</feature>
<keyword evidence="1" id="KW-0472">Membrane</keyword>
<keyword evidence="3" id="KW-0934">Plastid</keyword>
<dbReference type="GO" id="GO:0016887">
    <property type="term" value="F:ATP hydrolysis activity"/>
    <property type="evidence" value="ECO:0007669"/>
    <property type="project" value="InterPro"/>
</dbReference>
<reference evidence="3" key="1">
    <citation type="journal article" date="2016" name="Mol. Phylogenet. Evol.">
        <title>Chloroplast phylogenomic data from the green algal order Sphaeropleales (Chlorophyceae, Chlorophyta) reveal complex patterns of sequence evolution.</title>
        <authorList>
            <person name="Fucikova K."/>
            <person name="Lewis P.O."/>
            <person name="Lewis L.A."/>
        </authorList>
    </citation>
    <scope>NUCLEOTIDE SEQUENCE</scope>
    <source>
        <strain evidence="3">UTEX B 2979</strain>
    </source>
</reference>
<feature type="domain" description="AAA+ ATPase" evidence="2">
    <location>
        <begin position="1959"/>
        <end position="2284"/>
    </location>
</feature>
<keyword evidence="3" id="KW-0132">Cell division</keyword>
<name>A0A140GIM6_9CHLO</name>
<dbReference type="PANTHER" id="PTHR23077:SF117">
    <property type="entry name" value="AAA+ ATPASE DOMAIN-CONTAINING PROTEIN"/>
    <property type="match status" value="1"/>
</dbReference>
<dbReference type="InterPro" id="IPR003593">
    <property type="entry name" value="AAA+_ATPase"/>
</dbReference>
<dbReference type="GO" id="GO:0051301">
    <property type="term" value="P:cell division"/>
    <property type="evidence" value="ECO:0007669"/>
    <property type="project" value="UniProtKB-KW"/>
</dbReference>
<proteinExistence type="predicted"/>
<dbReference type="SUPFAM" id="SSF52540">
    <property type="entry name" value="P-loop containing nucleoside triphosphate hydrolases"/>
    <property type="match status" value="1"/>
</dbReference>
<keyword evidence="1" id="KW-0812">Transmembrane</keyword>
<evidence type="ECO:0000313" key="3">
    <source>
        <dbReference type="EMBL" id="AMN09141.1"/>
    </source>
</evidence>
<dbReference type="GO" id="GO:0005524">
    <property type="term" value="F:ATP binding"/>
    <property type="evidence" value="ECO:0007669"/>
    <property type="project" value="InterPro"/>
</dbReference>
<geneLocation type="chloroplast" evidence="3"/>
<keyword evidence="1" id="KW-1133">Transmembrane helix</keyword>
<dbReference type="SMART" id="SM00382">
    <property type="entry name" value="AAA"/>
    <property type="match status" value="1"/>
</dbReference>
<dbReference type="Pfam" id="PF00004">
    <property type="entry name" value="AAA"/>
    <property type="match status" value="2"/>
</dbReference>
<protein>
    <submittedName>
        <fullName evidence="3">Cell division protein</fullName>
    </submittedName>
</protein>
<dbReference type="PANTHER" id="PTHR23077">
    <property type="entry name" value="AAA-FAMILY ATPASE"/>
    <property type="match status" value="1"/>
</dbReference>
<keyword evidence="3" id="KW-0150">Chloroplast</keyword>
<gene>
    <name evidence="3" type="primary">ftsH</name>
</gene>
<dbReference type="Gene3D" id="3.40.50.300">
    <property type="entry name" value="P-loop containing nucleotide triphosphate hydrolases"/>
    <property type="match status" value="2"/>
</dbReference>
<evidence type="ECO:0000259" key="2">
    <source>
        <dbReference type="SMART" id="SM00382"/>
    </source>
</evidence>
<dbReference type="EMBL" id="KT369360">
    <property type="protein sequence ID" value="AMN09141.1"/>
    <property type="molecule type" value="Genomic_DNA"/>
</dbReference>
<dbReference type="InterPro" id="IPR050168">
    <property type="entry name" value="AAA_ATPase_domain"/>
</dbReference>
<evidence type="ECO:0000256" key="1">
    <source>
        <dbReference type="SAM" id="Phobius"/>
    </source>
</evidence>
<sequence>MNEINLNSKVSHSKVLSSFITLLKTQKLNNRFLFKKKKEKESLEPNIMSQESSFKSLLNNFSLDFDQILIQKLKEIKALNNRFFLSGEINKILESKKYRTPSIFNKRKSSLIYSQLLFKQLQAKSYIPFFLPKKEVPLKLLKKQTTNIKKLTYELLSLRYYKKKVQNYQNHSFLKLKKEKNVPFYQDTAPFFSMSSKKKNLLNPKLKELDSEMLIMQKKLLEFYQKKKNLEKWQKILFSKENKPLSKYNFAELSLNQRILNKNKQNQKIITLNYPILLWNSLESSHYLTVNPDKINKKDFNAKNVRYLLYKSLKSRFEIFPSLSFNHFESNVHQSPLTSKSFKLVQFIPEKNFSKLNLDFPLKKESLLDTFSSNSQSWKTLKSNWFYQNQNSMLVGQRFFKFLQNLSTQIYTAFEKSYFKLLEQNRKEASKLFIHSTFKDNLYISSAFNFITSKELPKKRTRNKETTFVQKFRILKRKKILNKFHWIKEKEKRNRRFEKIFRTGFSAKAESKNSSLNSSKKEKNKIRTNESLYVEPSLNPFIEFKKSFYTKKLLKKETSSYSLLEKMDDKNEIKGKKFFLNNTSISKLKTRLKYKKKNHSSLFLNTYFLLNNQISHSQKNLPSYTKRIKNLESFKIIRISNTSLLKRLGFIFLQKKASSSMFTFFDGDFLSLKNSLYKKKDIVKNENLSMMSRLEKEKYLQKKRRRKKQKLITRRRKKRKRFFPRPVWLRFHLYKKFLSYRHPLEKSNFKEMPYSKLALNNVNSLFKFNDSASKIKSPFFATLKKGEFVDGKIWELKKKPIVKLTAFSPKAFSFTLKPSLKRALDFSTTPLNTKFFSNKISNFSFYKKERFENKIYRNHKQKWGLLNQDTPYFEKVMLKKMPISVAFPLSQNNEHLKISSSILSEFQRLCWKSYWLQTNLTPYIRRIENNFKQIKNIEKETSSLSFLKTWTTNMIGFHLFEILHPISSKFTSNDLFNKKTNSYDLMNKNINQTNTFKSSRINLKQSENVLWYFNIHNSLENGNFVSSFSNFHSLENIPEYNRILYERISEVIRNVKYNLNADGQASMKSYKVGRRRKEENLTNSSSFLKGLNHFIYDMFGQNPHFSKYSLFSTNSSMKPYGDMPTLRTLWAFNKTHLFKFKEKNHMKLLWTSLKQREQAKSNKTKKFFVKSFRKLSILKWNTLYLNSKTYQDTQKNTKMNIISNPYLDMSTAQKLRKIKDKSMNLGGFVHAKTYNHYLRHLKFKLKTDLIYKPKQFKPSKIKWVENQSSVITKPQTSMKSSLNYWWSTGQWNFQSFFLATNYAFPIEVFSQNENIKKDWFGNLNNLNFDPKFSKCTENSNLSFGLKTHFFTLCVFVFHLSICLSLMKIPEIRSVFKFHLLFFYKLGNSYFMVLYFIYDLLKNYQSQFIKRIHSIYNNLKKEKPLESERILMISTFNNKVLKEKMRKTNFSLKELQSFTIEKSEEKLDGNHFSLFTKKFIQKSTDLNLNKKSVLYNSSFLEWTLRFPGNRIFPISFQKIASMEKRKNLLRSPIFIYSFSKRGSTFFSTCLYLLLKYPMVFKFKMLLNDKKNKEIKKSMITFKKDTDLNKMTMSLTSLQSILSLGILYSLKWILSIGYGSLNVSYAFLLKILDVLESVMFIIYKFLEKPAELMVEWIAQIFIIEWASDITTFLPETFDVYVWNSMFKFSRNLRILNGNLLVNSAFSASLTTHSLGFLSSNTIGFLVQRRLWSFMELISDSVLKPDMDLMIRQKKGMIFWDIWAEILIQAAEKYNLNIPSLVSLKEEQELLIERLLQDSTFLTKQKSLLKGEQTQNFITPLIHLIKTERPTTLYYSAPIFNHQYNMSSLSNFIYKKEKTKLSLSSQKEKKNMLLLLPKLSSKSFKLVSRESEMWKNLEKNVWKRWSSNQYLTYQSRETDLFLDFHPPKSLVHLSYLKQYEPAQYALGSFICQIYSGLFSKQVSKNILIVGPQGNSKSLLIQALAGETEMKIMTDNANRYAMVQRGVAVGMKLLRDVFDAIALQTPCIFLMEDIHVIGEKRPMLISDDENAKMMQSSFGMEQEEVHERNQIMYQLSRHAINDYKRPYKGDFSSFIPTNSFTQDLFKKRKMKEKNSATLSSQPHPLPIDFISNQNKGQTEKESFFNPFDSSKLSTNNSLISRLQLSFEKVFAPPATSPFTILMMKEQKKLKPKKLVKEIPWGGFSTDQMLLVSKNNYSVRIKVALLADLAMSQFSVKLDMITDLLVIIDSVRSNRGFVVFATTHVPSILDPALRRPGRFDEMIYLPSLPNFMTRFDFLKLNLLNFSPTLDFMDYSLMTSHFSEKSLNHLVSKTKLLLFNTKVPRNTFHYSIYSPNQGLDVFLKEPILDNFKKPKYVFSTNSAFERKSIENKFKQTSKLNSKQTFLFKQIKGSLLHRLRNPKYFLTELSDKNLKKSTIAKYTIIPSGPSRVLSFAYSEIGHFIIRSYFVKDPTSFGTITLSSENSFSKSETFLFKALYGSRQELKAQTIQFFAQKVAEFFIGNSIQKNTSFFSESNSFHEEKERTTFSSQGFWNISGSSQWHSATAFVFSILQKRYLYNKNLLVSKMLSFDNLSSLKEPPSPPQSTIFMPLKNYENLKRTERDFQQKGNFSINEKIKKHQQQRFMKQLYRQPVQQVFHSEMVSKRQTVFSSASKELGYLDSFMQKPTSTSSYYQNRLLTRQRFSLINQWWNAQLAEHNAETTYLSDVDWRTIFVSSSENKKIKKESSYKSLSGEFLLDFPDADQHYNPRQRRWFLHSNSWNYWLSFEQILQYEIYYHFIMESFNSAFIYLDQQRELLDAFASLFLQKGYLKEMDFITFSSRFYVKNI</sequence>
<dbReference type="InterPro" id="IPR003959">
    <property type="entry name" value="ATPase_AAA_core"/>
</dbReference>